<keyword evidence="1" id="KW-0812">Transmembrane</keyword>
<evidence type="ECO:0000256" key="1">
    <source>
        <dbReference type="SAM" id="Phobius"/>
    </source>
</evidence>
<dbReference type="Proteomes" id="UP000001744">
    <property type="component" value="Unassembled WGS sequence"/>
</dbReference>
<dbReference type="GeneID" id="7049185"/>
<gene>
    <name evidence="2" type="ORF">SJAG_02438</name>
</gene>
<evidence type="ECO:0000313" key="3">
    <source>
        <dbReference type="Proteomes" id="UP000001744"/>
    </source>
</evidence>
<accession>B6K2G9</accession>
<dbReference type="AlphaFoldDB" id="B6K2G9"/>
<keyword evidence="1" id="KW-1133">Transmembrane helix</keyword>
<dbReference type="EMBL" id="KE651166">
    <property type="protein sequence ID" value="EEB07350.1"/>
    <property type="molecule type" value="Genomic_DNA"/>
</dbReference>
<dbReference type="VEuPathDB" id="FungiDB:SJAG_02438"/>
<keyword evidence="1" id="KW-0472">Membrane</keyword>
<dbReference type="HOGENOM" id="CLU_2251620_0_0_1"/>
<dbReference type="RefSeq" id="XP_002173643.1">
    <property type="nucleotide sequence ID" value="XM_002173607.2"/>
</dbReference>
<reference evidence="2 3" key="1">
    <citation type="journal article" date="2011" name="Science">
        <title>Comparative functional genomics of the fission yeasts.</title>
        <authorList>
            <person name="Rhind N."/>
            <person name="Chen Z."/>
            <person name="Yassour M."/>
            <person name="Thompson D.A."/>
            <person name="Haas B.J."/>
            <person name="Habib N."/>
            <person name="Wapinski I."/>
            <person name="Roy S."/>
            <person name="Lin M.F."/>
            <person name="Heiman D.I."/>
            <person name="Young S.K."/>
            <person name="Furuya K."/>
            <person name="Guo Y."/>
            <person name="Pidoux A."/>
            <person name="Chen H.M."/>
            <person name="Robbertse B."/>
            <person name="Goldberg J.M."/>
            <person name="Aoki K."/>
            <person name="Bayne E.H."/>
            <person name="Berlin A.M."/>
            <person name="Desjardins C.A."/>
            <person name="Dobbs E."/>
            <person name="Dukaj L."/>
            <person name="Fan L."/>
            <person name="FitzGerald M.G."/>
            <person name="French C."/>
            <person name="Gujja S."/>
            <person name="Hansen K."/>
            <person name="Keifenheim D."/>
            <person name="Levin J.Z."/>
            <person name="Mosher R.A."/>
            <person name="Mueller C.A."/>
            <person name="Pfiffner J."/>
            <person name="Priest M."/>
            <person name="Russ C."/>
            <person name="Smialowska A."/>
            <person name="Swoboda P."/>
            <person name="Sykes S.M."/>
            <person name="Vaughn M."/>
            <person name="Vengrova S."/>
            <person name="Yoder R."/>
            <person name="Zeng Q."/>
            <person name="Allshire R."/>
            <person name="Baulcombe D."/>
            <person name="Birren B.W."/>
            <person name="Brown W."/>
            <person name="Ekwall K."/>
            <person name="Kellis M."/>
            <person name="Leatherwood J."/>
            <person name="Levin H."/>
            <person name="Margalit H."/>
            <person name="Martienssen R."/>
            <person name="Nieduszynski C.A."/>
            <person name="Spatafora J.W."/>
            <person name="Friedman N."/>
            <person name="Dalgaard J.Z."/>
            <person name="Baumann P."/>
            <person name="Niki H."/>
            <person name="Regev A."/>
            <person name="Nusbaum C."/>
        </authorList>
    </citation>
    <scope>NUCLEOTIDE SEQUENCE [LARGE SCALE GENOMIC DNA]</scope>
    <source>
        <strain evidence="3">yFS275 / FY16936</strain>
    </source>
</reference>
<proteinExistence type="predicted"/>
<dbReference type="JaponicusDB" id="SJAG_02438"/>
<protein>
    <submittedName>
        <fullName evidence="2">Uncharacterized protein</fullName>
    </submittedName>
</protein>
<sequence>MFSENLVRKSLRKNSKRTRKLTGSSFALAKKTGAALTGYERSRIIEFSMVTREQMILLEKKLHTERLKKWLLVGIAALFILLSMLKGYRDRVIPNETFAIVALY</sequence>
<feature type="transmembrane region" description="Helical" evidence="1">
    <location>
        <begin position="70"/>
        <end position="88"/>
    </location>
</feature>
<keyword evidence="3" id="KW-1185">Reference proteome</keyword>
<evidence type="ECO:0000313" key="2">
    <source>
        <dbReference type="EMBL" id="EEB07350.1"/>
    </source>
</evidence>
<name>B6K2G9_SCHJY</name>
<organism evidence="2 3">
    <name type="scientific">Schizosaccharomyces japonicus (strain yFS275 / FY16936)</name>
    <name type="common">Fission yeast</name>
    <dbReference type="NCBI Taxonomy" id="402676"/>
    <lineage>
        <taxon>Eukaryota</taxon>
        <taxon>Fungi</taxon>
        <taxon>Dikarya</taxon>
        <taxon>Ascomycota</taxon>
        <taxon>Taphrinomycotina</taxon>
        <taxon>Schizosaccharomycetes</taxon>
        <taxon>Schizosaccharomycetales</taxon>
        <taxon>Schizosaccharomycetaceae</taxon>
        <taxon>Schizosaccharomyces</taxon>
    </lineage>
</organism>